<name>A0ABV7VJ88_9PROT</name>
<feature type="region of interest" description="Disordered" evidence="1">
    <location>
        <begin position="96"/>
        <end position="125"/>
    </location>
</feature>
<feature type="region of interest" description="Disordered" evidence="1">
    <location>
        <begin position="36"/>
        <end position="55"/>
    </location>
</feature>
<proteinExistence type="predicted"/>
<evidence type="ECO:0008006" key="4">
    <source>
        <dbReference type="Google" id="ProtNLM"/>
    </source>
</evidence>
<organism evidence="2 3">
    <name type="scientific">Ferrovibrio xuzhouensis</name>
    <dbReference type="NCBI Taxonomy" id="1576914"/>
    <lineage>
        <taxon>Bacteria</taxon>
        <taxon>Pseudomonadati</taxon>
        <taxon>Pseudomonadota</taxon>
        <taxon>Alphaproteobacteria</taxon>
        <taxon>Rhodospirillales</taxon>
        <taxon>Rhodospirillaceae</taxon>
        <taxon>Ferrovibrio</taxon>
    </lineage>
</organism>
<keyword evidence="3" id="KW-1185">Reference proteome</keyword>
<dbReference type="Proteomes" id="UP001595711">
    <property type="component" value="Unassembled WGS sequence"/>
</dbReference>
<evidence type="ECO:0000313" key="3">
    <source>
        <dbReference type="Proteomes" id="UP001595711"/>
    </source>
</evidence>
<evidence type="ECO:0000313" key="2">
    <source>
        <dbReference type="EMBL" id="MFC3677553.1"/>
    </source>
</evidence>
<dbReference type="RefSeq" id="WP_379729107.1">
    <property type="nucleotide sequence ID" value="NZ_JBHRYJ010000004.1"/>
</dbReference>
<reference evidence="3" key="1">
    <citation type="journal article" date="2019" name="Int. J. Syst. Evol. Microbiol.">
        <title>The Global Catalogue of Microorganisms (GCM) 10K type strain sequencing project: providing services to taxonomists for standard genome sequencing and annotation.</title>
        <authorList>
            <consortium name="The Broad Institute Genomics Platform"/>
            <consortium name="The Broad Institute Genome Sequencing Center for Infectious Disease"/>
            <person name="Wu L."/>
            <person name="Ma J."/>
        </authorList>
    </citation>
    <scope>NUCLEOTIDE SEQUENCE [LARGE SCALE GENOMIC DNA]</scope>
    <source>
        <strain evidence="3">KCTC 42182</strain>
    </source>
</reference>
<sequence length="250" mass="26269">MRRRGLVLLVLAALAGCSGVEGGLRNLNRSLYQTWSGDDGRTGRPETATGEGADAGTPCFNAENGLMYVSQTGRCAPGYAAIALDQAERAFGGSTARAPVAGRGGPDLTPLPQQSYPPARAGTTASAAPTDRRLALCYNDSTGQIFEAEACPSGSRWIDSADAEAIQRASLSRATWCYFASRHLLYRSRACRPGDQTLSVAEADRIWDGLPADRRTRQRPSATGGPLQPVPPVDAAPRSGVNATPLPAPK</sequence>
<dbReference type="EMBL" id="JBHRYJ010000004">
    <property type="protein sequence ID" value="MFC3677553.1"/>
    <property type="molecule type" value="Genomic_DNA"/>
</dbReference>
<comment type="caution">
    <text evidence="2">The sequence shown here is derived from an EMBL/GenBank/DDBJ whole genome shotgun (WGS) entry which is preliminary data.</text>
</comment>
<accession>A0ABV7VJ88</accession>
<dbReference type="PROSITE" id="PS51257">
    <property type="entry name" value="PROKAR_LIPOPROTEIN"/>
    <property type="match status" value="1"/>
</dbReference>
<feature type="region of interest" description="Disordered" evidence="1">
    <location>
        <begin position="211"/>
        <end position="250"/>
    </location>
</feature>
<protein>
    <recommendedName>
        <fullName evidence="4">Lipoprotein</fullName>
    </recommendedName>
</protein>
<gene>
    <name evidence="2" type="ORF">ACFOOQ_18505</name>
</gene>
<evidence type="ECO:0000256" key="1">
    <source>
        <dbReference type="SAM" id="MobiDB-lite"/>
    </source>
</evidence>